<dbReference type="AlphaFoldDB" id="A0A4Y2KNM3"/>
<evidence type="ECO:0000313" key="2">
    <source>
        <dbReference type="Proteomes" id="UP000499080"/>
    </source>
</evidence>
<gene>
    <name evidence="1" type="ORF">AVEN_116347_1</name>
</gene>
<dbReference type="Proteomes" id="UP000499080">
    <property type="component" value="Unassembled WGS sequence"/>
</dbReference>
<keyword evidence="2" id="KW-1185">Reference proteome</keyword>
<sequence length="152" mass="17613">MKREEALYDWEDKYIFINKLMKNVHQVPRSKSFRTYCINYGRTSRDRTYLFGVSIEVTIRCYYVFLSSLFKDENAGYKIPFATSFSVFIASRCTSLETESHCLLSIFFIRGKSQMELGQGNKMSVEVLGRDGRPIVPETCEPTHYSNEAPAN</sequence>
<organism evidence="1 2">
    <name type="scientific">Araneus ventricosus</name>
    <name type="common">Orbweaver spider</name>
    <name type="synonym">Epeira ventricosa</name>
    <dbReference type="NCBI Taxonomy" id="182803"/>
    <lineage>
        <taxon>Eukaryota</taxon>
        <taxon>Metazoa</taxon>
        <taxon>Ecdysozoa</taxon>
        <taxon>Arthropoda</taxon>
        <taxon>Chelicerata</taxon>
        <taxon>Arachnida</taxon>
        <taxon>Araneae</taxon>
        <taxon>Araneomorphae</taxon>
        <taxon>Entelegynae</taxon>
        <taxon>Araneoidea</taxon>
        <taxon>Araneidae</taxon>
        <taxon>Araneus</taxon>
    </lineage>
</organism>
<dbReference type="EMBL" id="BGPR01004864">
    <property type="protein sequence ID" value="GBN04204.1"/>
    <property type="molecule type" value="Genomic_DNA"/>
</dbReference>
<name>A0A4Y2KNM3_ARAVE</name>
<reference evidence="1 2" key="1">
    <citation type="journal article" date="2019" name="Sci. Rep.">
        <title>Orb-weaving spider Araneus ventricosus genome elucidates the spidroin gene catalogue.</title>
        <authorList>
            <person name="Kono N."/>
            <person name="Nakamura H."/>
            <person name="Ohtoshi R."/>
            <person name="Moran D.A.P."/>
            <person name="Shinohara A."/>
            <person name="Yoshida Y."/>
            <person name="Fujiwara M."/>
            <person name="Mori M."/>
            <person name="Tomita M."/>
            <person name="Arakawa K."/>
        </authorList>
    </citation>
    <scope>NUCLEOTIDE SEQUENCE [LARGE SCALE GENOMIC DNA]</scope>
</reference>
<protein>
    <submittedName>
        <fullName evidence="1">Uncharacterized protein</fullName>
    </submittedName>
</protein>
<comment type="caution">
    <text evidence="1">The sequence shown here is derived from an EMBL/GenBank/DDBJ whole genome shotgun (WGS) entry which is preliminary data.</text>
</comment>
<evidence type="ECO:0000313" key="1">
    <source>
        <dbReference type="EMBL" id="GBN04204.1"/>
    </source>
</evidence>
<accession>A0A4Y2KNM3</accession>
<proteinExistence type="predicted"/>